<dbReference type="AlphaFoldDB" id="A0A5Q4ZYK0"/>
<evidence type="ECO:0000256" key="1">
    <source>
        <dbReference type="SAM" id="Phobius"/>
    </source>
</evidence>
<name>A0A5Q4ZYK0_9GAMM</name>
<evidence type="ECO:0000313" key="2">
    <source>
        <dbReference type="EMBL" id="VVV06939.1"/>
    </source>
</evidence>
<feature type="transmembrane region" description="Helical" evidence="1">
    <location>
        <begin position="72"/>
        <end position="93"/>
    </location>
</feature>
<dbReference type="EMBL" id="LR721753">
    <property type="protein sequence ID" value="VVV06939.1"/>
    <property type="molecule type" value="Genomic_DNA"/>
</dbReference>
<feature type="transmembrane region" description="Helical" evidence="1">
    <location>
        <begin position="6"/>
        <end position="25"/>
    </location>
</feature>
<accession>A0A5Q4ZYK0</accession>
<keyword evidence="2" id="KW-0614">Plasmid</keyword>
<protein>
    <submittedName>
        <fullName evidence="2">Uncharacterized protein</fullName>
    </submittedName>
</protein>
<keyword evidence="1" id="KW-0812">Transmembrane</keyword>
<reference evidence="2" key="1">
    <citation type="submission" date="2019-09" db="EMBL/GenBank/DDBJ databases">
        <authorList>
            <person name="Hjerde E."/>
        </authorList>
    </citation>
    <scope>NUCLEOTIDE SEQUENCE [LARGE SCALE GENOMIC DNA]</scope>
    <source>
        <strain evidence="2">06/09/160</strain>
        <plasmid evidence="2">pAWOD_2</plasmid>
    </source>
</reference>
<organism evidence="2">
    <name type="scientific">Aliivibrio wodanis</name>
    <dbReference type="NCBI Taxonomy" id="80852"/>
    <lineage>
        <taxon>Bacteria</taxon>
        <taxon>Pseudomonadati</taxon>
        <taxon>Pseudomonadota</taxon>
        <taxon>Gammaproteobacteria</taxon>
        <taxon>Vibrionales</taxon>
        <taxon>Vibrionaceae</taxon>
        <taxon>Aliivibrio</taxon>
    </lineage>
</organism>
<gene>
    <name evidence="2" type="ORF">AW0309160_04433</name>
</gene>
<keyword evidence="1" id="KW-1133">Transmembrane helix</keyword>
<sequence length="99" mass="11586">MMLLLYIGIGIVGVLLSFMFSRLYIKNHNSLYLILYVVVSCIIFGSQHYSIFFDQRVMGYWFMRSFEGSFEVDGTVRFIAFVFLVLHALTIPFPRSRPQ</sequence>
<geneLocation type="plasmid" evidence="2">
    <name>pAWOD_2</name>
</geneLocation>
<keyword evidence="1" id="KW-0472">Membrane</keyword>
<proteinExistence type="predicted"/>
<feature type="transmembrane region" description="Helical" evidence="1">
    <location>
        <begin position="32"/>
        <end position="52"/>
    </location>
</feature>